<dbReference type="PANTHER" id="PTHR11487:SF0">
    <property type="entry name" value="S-ACYL FATTY ACID SYNTHASE THIOESTERASE, MEDIUM CHAIN"/>
    <property type="match status" value="1"/>
</dbReference>
<reference evidence="5" key="3">
    <citation type="submission" date="2019-06" db="EMBL/GenBank/DDBJ databases">
        <authorList>
            <person name="Bisanz J.E."/>
            <person name="Turnbaugh P.J."/>
        </authorList>
    </citation>
    <scope>NUCLEOTIDE SEQUENCE</scope>
    <source>
        <strain evidence="5">SECO-MT75m2</strain>
    </source>
</reference>
<dbReference type="GO" id="GO:0016787">
    <property type="term" value="F:hydrolase activity"/>
    <property type="evidence" value="ECO:0007669"/>
    <property type="project" value="UniProtKB-KW"/>
</dbReference>
<dbReference type="PANTHER" id="PTHR11487">
    <property type="entry name" value="THIOESTERASE"/>
    <property type="match status" value="1"/>
</dbReference>
<dbReference type="InterPro" id="IPR020802">
    <property type="entry name" value="TesA-like"/>
</dbReference>
<organism evidence="5 7">
    <name type="scientific">Eggerthella lenta</name>
    <name type="common">Eubacterium lentum</name>
    <dbReference type="NCBI Taxonomy" id="84112"/>
    <lineage>
        <taxon>Bacteria</taxon>
        <taxon>Bacillati</taxon>
        <taxon>Actinomycetota</taxon>
        <taxon>Coriobacteriia</taxon>
        <taxon>Eggerthellales</taxon>
        <taxon>Eggerthellaceae</taxon>
        <taxon>Eggerthella</taxon>
    </lineage>
</organism>
<reference evidence="4 6" key="2">
    <citation type="journal article" date="2018" name="Elife">
        <title>Discovery and characterization of a prevalent human gut bacterial enzyme sufficient for the inactivation of a family of plant toxins.</title>
        <authorList>
            <person name="Koppel N."/>
            <person name="Bisanz J.E."/>
            <person name="Pandelia M.E."/>
            <person name="Turnbaugh P.J."/>
            <person name="Balskus E.P."/>
        </authorList>
    </citation>
    <scope>NUCLEOTIDE SEQUENCE [LARGE SCALE GENOMIC DNA]</scope>
    <source>
        <strain evidence="4 6">16A</strain>
    </source>
</reference>
<evidence type="ECO:0000313" key="7">
    <source>
        <dbReference type="Proteomes" id="UP000312594"/>
    </source>
</evidence>
<dbReference type="Pfam" id="PF00975">
    <property type="entry name" value="Thioesterase"/>
    <property type="match status" value="1"/>
</dbReference>
<dbReference type="Gene3D" id="3.40.50.1820">
    <property type="entry name" value="alpha/beta hydrolase"/>
    <property type="match status" value="1"/>
</dbReference>
<accession>A0A3F3PB04</accession>
<dbReference type="SUPFAM" id="SSF53474">
    <property type="entry name" value="alpha/beta-Hydrolases"/>
    <property type="match status" value="1"/>
</dbReference>
<dbReference type="Proteomes" id="UP000253915">
    <property type="component" value="Unassembled WGS sequence"/>
</dbReference>
<evidence type="ECO:0000256" key="2">
    <source>
        <dbReference type="ARBA" id="ARBA00022801"/>
    </source>
</evidence>
<dbReference type="EMBL" id="PPUQ01000017">
    <property type="protein sequence ID" value="RDC36291.1"/>
    <property type="molecule type" value="Genomic_DNA"/>
</dbReference>
<dbReference type="Proteomes" id="UP000312594">
    <property type="component" value="Unassembled WGS sequence"/>
</dbReference>
<dbReference type="InterPro" id="IPR012223">
    <property type="entry name" value="TEII"/>
</dbReference>
<comment type="similarity">
    <text evidence="1">Belongs to the thioesterase family.</text>
</comment>
<dbReference type="EMBL" id="VEVP01000050">
    <property type="protein sequence ID" value="TNU88633.1"/>
    <property type="molecule type" value="Genomic_DNA"/>
</dbReference>
<evidence type="ECO:0000313" key="6">
    <source>
        <dbReference type="Proteomes" id="UP000253915"/>
    </source>
</evidence>
<dbReference type="InterPro" id="IPR001031">
    <property type="entry name" value="Thioesterase"/>
</dbReference>
<protein>
    <submittedName>
        <fullName evidence="5">Thioesterase</fullName>
    </submittedName>
</protein>
<dbReference type="AlphaFoldDB" id="A0A3F3PB04"/>
<reference evidence="5 7" key="1">
    <citation type="journal article" date="2005" name="Appl. Environ. Microbiol.">
        <title>Intestinal bacterial communities that produce active estrogen-like compounds enterodiol and enterolactone in humans.</title>
        <authorList>
            <person name="Clavel T."/>
            <person name="Henderson G."/>
            <person name="Alpert C.A."/>
            <person name="Philippe C."/>
            <person name="Rigottier-Gois L."/>
            <person name="Dore J."/>
            <person name="Blaut M."/>
        </authorList>
    </citation>
    <scope>NUCLEOTIDE SEQUENCE [LARGE SCALE GENOMIC DNA]</scope>
    <source>
        <strain evidence="5 7">SECO-MT75m2</strain>
    </source>
</reference>
<sequence length="271" mass="30497">MAGFFLQTFCRIAPRRTSVNNWIVDLNQKEQARGTALVFVPHAGGGPNAFRSVAREIRRKLPVYAICYPGHENRISEPLVDDFSFVAEGIAKAASAYFEDRPFAYFGHSMGASLAHEAARIAALDKLHGPSHLIVSSREAPSSIREAHVHLYDDAEFREELLRVGGISPEVLEIDELCDIFLPIIRNDYKLIEEYVPTENYEMGIDCPVTAFLGKDDPEALENEMRDWANVTTGFFEMRHFQGGHFYFMDDVSQVATALVETLHNNRQSSV</sequence>
<gene>
    <name evidence="4" type="ORF">C1853_11655</name>
    <name evidence="5" type="ORF">FIC87_14030</name>
</gene>
<name>A0A3F3PB04_EGGLN</name>
<dbReference type="InterPro" id="IPR029058">
    <property type="entry name" value="AB_hydrolase_fold"/>
</dbReference>
<keyword evidence="2" id="KW-0378">Hydrolase</keyword>
<proteinExistence type="inferred from homology"/>
<evidence type="ECO:0000256" key="1">
    <source>
        <dbReference type="ARBA" id="ARBA00007169"/>
    </source>
</evidence>
<dbReference type="SMART" id="SM00824">
    <property type="entry name" value="PKS_TE"/>
    <property type="match status" value="1"/>
</dbReference>
<evidence type="ECO:0000259" key="3">
    <source>
        <dbReference type="SMART" id="SM00824"/>
    </source>
</evidence>
<comment type="caution">
    <text evidence="5">The sequence shown here is derived from an EMBL/GenBank/DDBJ whole genome shotgun (WGS) entry which is preliminary data.</text>
</comment>
<feature type="domain" description="Thioesterase TesA-like" evidence="3">
    <location>
        <begin position="38"/>
        <end position="263"/>
    </location>
</feature>
<evidence type="ECO:0000313" key="4">
    <source>
        <dbReference type="EMBL" id="RDC36291.1"/>
    </source>
</evidence>
<dbReference type="GO" id="GO:0008610">
    <property type="term" value="P:lipid biosynthetic process"/>
    <property type="evidence" value="ECO:0007669"/>
    <property type="project" value="TreeGrafter"/>
</dbReference>
<evidence type="ECO:0000313" key="5">
    <source>
        <dbReference type="EMBL" id="TNU88633.1"/>
    </source>
</evidence>